<reference evidence="1 2" key="1">
    <citation type="submission" date="2019-07" db="EMBL/GenBank/DDBJ databases">
        <title>New species of Amycolatopsis and Streptomyces.</title>
        <authorList>
            <person name="Duangmal K."/>
            <person name="Teo W.F.A."/>
            <person name="Lipun K."/>
        </authorList>
    </citation>
    <scope>NUCLEOTIDE SEQUENCE [LARGE SCALE GENOMIC DNA]</scope>
    <source>
        <strain evidence="1 2">NBRC 106415</strain>
    </source>
</reference>
<protein>
    <recommendedName>
        <fullName evidence="3">ESX-1 secretion-associated protein</fullName>
    </recommendedName>
</protein>
<keyword evidence="2" id="KW-1185">Reference proteome</keyword>
<dbReference type="RefSeq" id="WP_152774832.1">
    <property type="nucleotide sequence ID" value="NZ_VJZC01000298.1"/>
</dbReference>
<comment type="caution">
    <text evidence="1">The sequence shown here is derived from an EMBL/GenBank/DDBJ whole genome shotgun (WGS) entry which is preliminary data.</text>
</comment>
<dbReference type="OrthoDB" id="4238212at2"/>
<evidence type="ECO:0000313" key="1">
    <source>
        <dbReference type="EMBL" id="MPY61406.1"/>
    </source>
</evidence>
<evidence type="ECO:0008006" key="3">
    <source>
        <dbReference type="Google" id="ProtNLM"/>
    </source>
</evidence>
<dbReference type="AlphaFoldDB" id="A0A5N8XQE9"/>
<evidence type="ECO:0000313" key="2">
    <source>
        <dbReference type="Proteomes" id="UP000400924"/>
    </source>
</evidence>
<proteinExistence type="predicted"/>
<sequence length="100" mass="10122">MTDLEVSPEILKKGAAGILECLASAEKVDLEPLAKQGSSLGADSAAAALVTFCATWQSGAEFLADCAATLAEGLNSASNNYAATDDAIRDAVNSVKSDLS</sequence>
<organism evidence="1 2">
    <name type="scientific">Streptomyces spongiae</name>
    <dbReference type="NCBI Taxonomy" id="565072"/>
    <lineage>
        <taxon>Bacteria</taxon>
        <taxon>Bacillati</taxon>
        <taxon>Actinomycetota</taxon>
        <taxon>Actinomycetes</taxon>
        <taxon>Kitasatosporales</taxon>
        <taxon>Streptomycetaceae</taxon>
        <taxon>Streptomyces</taxon>
    </lineage>
</organism>
<dbReference type="Proteomes" id="UP000400924">
    <property type="component" value="Unassembled WGS sequence"/>
</dbReference>
<name>A0A5N8XQE9_9ACTN</name>
<dbReference type="EMBL" id="VJZC01000298">
    <property type="protein sequence ID" value="MPY61406.1"/>
    <property type="molecule type" value="Genomic_DNA"/>
</dbReference>
<accession>A0A5N8XQE9</accession>
<dbReference type="Gene3D" id="1.10.287.1060">
    <property type="entry name" value="ESAT-6-like"/>
    <property type="match status" value="1"/>
</dbReference>
<gene>
    <name evidence="1" type="ORF">FNH08_30980</name>
</gene>